<keyword evidence="7" id="KW-1185">Reference proteome</keyword>
<evidence type="ECO:0000256" key="3">
    <source>
        <dbReference type="ARBA" id="ARBA00023163"/>
    </source>
</evidence>
<evidence type="ECO:0000256" key="4">
    <source>
        <dbReference type="PROSITE-ProRule" id="PRU00169"/>
    </source>
</evidence>
<keyword evidence="2" id="KW-0805">Transcription regulation</keyword>
<dbReference type="AlphaFoldDB" id="A0A366FXA8"/>
<reference evidence="6 7" key="1">
    <citation type="submission" date="2018-06" db="EMBL/GenBank/DDBJ databases">
        <title>Genomic Encyclopedia of Type Strains, Phase IV (KMG-IV): sequencing the most valuable type-strain genomes for metagenomic binning, comparative biology and taxonomic classification.</title>
        <authorList>
            <person name="Goeker M."/>
        </authorList>
    </citation>
    <scope>NUCLEOTIDE SEQUENCE [LARGE SCALE GENOMIC DNA]</scope>
    <source>
        <strain evidence="6 7">DSM 24875</strain>
    </source>
</reference>
<dbReference type="EMBL" id="QNRK01000001">
    <property type="protein sequence ID" value="RBP18339.1"/>
    <property type="molecule type" value="Genomic_DNA"/>
</dbReference>
<organism evidence="6 7">
    <name type="scientific">Roseiarcus fermentans</name>
    <dbReference type="NCBI Taxonomy" id="1473586"/>
    <lineage>
        <taxon>Bacteria</taxon>
        <taxon>Pseudomonadati</taxon>
        <taxon>Pseudomonadota</taxon>
        <taxon>Alphaproteobacteria</taxon>
        <taxon>Hyphomicrobiales</taxon>
        <taxon>Roseiarcaceae</taxon>
        <taxon>Roseiarcus</taxon>
    </lineage>
</organism>
<dbReference type="PROSITE" id="PS50110">
    <property type="entry name" value="RESPONSE_REGULATORY"/>
    <property type="match status" value="1"/>
</dbReference>
<keyword evidence="3" id="KW-0804">Transcription</keyword>
<dbReference type="Proteomes" id="UP000253529">
    <property type="component" value="Unassembled WGS sequence"/>
</dbReference>
<evidence type="ECO:0000313" key="7">
    <source>
        <dbReference type="Proteomes" id="UP000253529"/>
    </source>
</evidence>
<sequence>MKALRTLVVEDDAMIGGLLAETLEDLGHTVCAVERNAADAVAAALRWRPDLMIVDVGLGEASGIAAVREILRSAFVPHVFVTGDTVRGMSLGAETVLIQKPFRVSDLERAIERAQTTAPVSDGVAT</sequence>
<dbReference type="PANTHER" id="PTHR44591">
    <property type="entry name" value="STRESS RESPONSE REGULATOR PROTEIN 1"/>
    <property type="match status" value="1"/>
</dbReference>
<feature type="modified residue" description="4-aspartylphosphate" evidence="4">
    <location>
        <position position="55"/>
    </location>
</feature>
<feature type="domain" description="Response regulatory" evidence="5">
    <location>
        <begin position="5"/>
        <end position="115"/>
    </location>
</feature>
<protein>
    <submittedName>
        <fullName evidence="6">Response regulator receiver domain-containing protein</fullName>
    </submittedName>
</protein>
<accession>A0A366FXA8</accession>
<keyword evidence="1 4" id="KW-0597">Phosphoprotein</keyword>
<dbReference type="InterPro" id="IPR050595">
    <property type="entry name" value="Bact_response_regulator"/>
</dbReference>
<gene>
    <name evidence="6" type="ORF">DFR50_101284</name>
</gene>
<evidence type="ECO:0000256" key="2">
    <source>
        <dbReference type="ARBA" id="ARBA00023015"/>
    </source>
</evidence>
<evidence type="ECO:0000256" key="1">
    <source>
        <dbReference type="ARBA" id="ARBA00022553"/>
    </source>
</evidence>
<dbReference type="RefSeq" id="WP_113887383.1">
    <property type="nucleotide sequence ID" value="NZ_QNRK01000001.1"/>
</dbReference>
<dbReference type="SMART" id="SM00448">
    <property type="entry name" value="REC"/>
    <property type="match status" value="1"/>
</dbReference>
<proteinExistence type="predicted"/>
<evidence type="ECO:0000259" key="5">
    <source>
        <dbReference type="PROSITE" id="PS50110"/>
    </source>
</evidence>
<dbReference type="InterPro" id="IPR011006">
    <property type="entry name" value="CheY-like_superfamily"/>
</dbReference>
<dbReference type="OrthoDB" id="582170at2"/>
<dbReference type="InterPro" id="IPR001789">
    <property type="entry name" value="Sig_transdc_resp-reg_receiver"/>
</dbReference>
<dbReference type="Gene3D" id="3.40.50.2300">
    <property type="match status" value="1"/>
</dbReference>
<dbReference type="SUPFAM" id="SSF52172">
    <property type="entry name" value="CheY-like"/>
    <property type="match status" value="1"/>
</dbReference>
<dbReference type="PANTHER" id="PTHR44591:SF3">
    <property type="entry name" value="RESPONSE REGULATORY DOMAIN-CONTAINING PROTEIN"/>
    <property type="match status" value="1"/>
</dbReference>
<dbReference type="GO" id="GO:0000160">
    <property type="term" value="P:phosphorelay signal transduction system"/>
    <property type="evidence" value="ECO:0007669"/>
    <property type="project" value="InterPro"/>
</dbReference>
<evidence type="ECO:0000313" key="6">
    <source>
        <dbReference type="EMBL" id="RBP18339.1"/>
    </source>
</evidence>
<dbReference type="Pfam" id="PF00072">
    <property type="entry name" value="Response_reg"/>
    <property type="match status" value="1"/>
</dbReference>
<comment type="caution">
    <text evidence="6">The sequence shown here is derived from an EMBL/GenBank/DDBJ whole genome shotgun (WGS) entry which is preliminary data.</text>
</comment>
<name>A0A366FXA8_9HYPH</name>